<name>A0A2T1A0U4_9ACTN</name>
<accession>A0A2T1A0U4</accession>
<gene>
    <name evidence="2" type="ORF">CLV47_10694</name>
</gene>
<dbReference type="EMBL" id="PVUE01000006">
    <property type="protein sequence ID" value="PRZ42223.1"/>
    <property type="molecule type" value="Genomic_DNA"/>
</dbReference>
<evidence type="ECO:0000259" key="1">
    <source>
        <dbReference type="Pfam" id="PF10728"/>
    </source>
</evidence>
<dbReference type="InterPro" id="IPR037108">
    <property type="entry name" value="TM1727-like_C_sf"/>
</dbReference>
<reference evidence="2 3" key="1">
    <citation type="submission" date="2018-03" db="EMBL/GenBank/DDBJ databases">
        <title>Genomic Encyclopedia of Archaeal and Bacterial Type Strains, Phase II (KMG-II): from individual species to whole genera.</title>
        <authorList>
            <person name="Goeker M."/>
        </authorList>
    </citation>
    <scope>NUCLEOTIDE SEQUENCE [LARGE SCALE GENOMIC DNA]</scope>
    <source>
        <strain evidence="2 3">DSM 100065</strain>
    </source>
</reference>
<protein>
    <submittedName>
        <fullName evidence="2">Putative short-subunit dehydrogenase-like oxidoreductase (DUF2520 family)</fullName>
    </submittedName>
</protein>
<feature type="domain" description="DUF2520" evidence="1">
    <location>
        <begin position="118"/>
        <end position="246"/>
    </location>
</feature>
<evidence type="ECO:0000313" key="2">
    <source>
        <dbReference type="EMBL" id="PRZ42223.1"/>
    </source>
</evidence>
<dbReference type="PANTHER" id="PTHR40459">
    <property type="entry name" value="CONSERVED HYPOTHETICAL ALANINE AND LEUCINE RICH PROTEIN"/>
    <property type="match status" value="1"/>
</dbReference>
<keyword evidence="3" id="KW-1185">Reference proteome</keyword>
<dbReference type="SUPFAM" id="SSF48179">
    <property type="entry name" value="6-phosphogluconate dehydrogenase C-terminal domain-like"/>
    <property type="match status" value="1"/>
</dbReference>
<dbReference type="InterPro" id="IPR018931">
    <property type="entry name" value="DUF2520"/>
</dbReference>
<dbReference type="InterPro" id="IPR036291">
    <property type="entry name" value="NAD(P)-bd_dom_sf"/>
</dbReference>
<dbReference type="Gene3D" id="3.40.50.720">
    <property type="entry name" value="NAD(P)-binding Rossmann-like Domain"/>
    <property type="match status" value="1"/>
</dbReference>
<comment type="caution">
    <text evidence="2">The sequence shown here is derived from an EMBL/GenBank/DDBJ whole genome shotgun (WGS) entry which is preliminary data.</text>
</comment>
<dbReference type="OrthoDB" id="8650434at2"/>
<dbReference type="PANTHER" id="PTHR40459:SF1">
    <property type="entry name" value="CONSERVED HYPOTHETICAL ALANINE AND LEUCINE RICH PROTEIN"/>
    <property type="match status" value="1"/>
</dbReference>
<sequence length="258" mass="26803">MPSRESVDIAVPQSIAVVGGGRLGTVLTRALRDGGVRVAGPFGRDAVIGTPDAVVLCVPDDQIAVVAPAYAGIVPLIGHTSGATPLSVIDAPGCAVFGIHPLQTFIGDDGPERFYGVSCAIGGTTPTALDFARRLAGMLHMHPFEINDEDRPAYHAAACVASNFLITLQDAAERIARGAAIDAPTAHEMLVPLVRAAVQNWAARGPRAALTGPVSRGDHATVARQRAAIGRVAPELLTLFDVFVERTQALSEQPAPSE</sequence>
<dbReference type="Proteomes" id="UP000237752">
    <property type="component" value="Unassembled WGS sequence"/>
</dbReference>
<proteinExistence type="predicted"/>
<dbReference type="Pfam" id="PF10728">
    <property type="entry name" value="DUF2520"/>
    <property type="match status" value="1"/>
</dbReference>
<dbReference type="Gene3D" id="1.10.1040.20">
    <property type="entry name" value="ProC-like, C-terminal domain"/>
    <property type="match status" value="1"/>
</dbReference>
<dbReference type="RefSeq" id="WP_106348726.1">
    <property type="nucleotide sequence ID" value="NZ_PVUE01000006.1"/>
</dbReference>
<evidence type="ECO:0000313" key="3">
    <source>
        <dbReference type="Proteomes" id="UP000237752"/>
    </source>
</evidence>
<dbReference type="InterPro" id="IPR008927">
    <property type="entry name" value="6-PGluconate_DH-like_C_sf"/>
</dbReference>
<organism evidence="2 3">
    <name type="scientific">Antricoccus suffuscus</name>
    <dbReference type="NCBI Taxonomy" id="1629062"/>
    <lineage>
        <taxon>Bacteria</taxon>
        <taxon>Bacillati</taxon>
        <taxon>Actinomycetota</taxon>
        <taxon>Actinomycetes</taxon>
        <taxon>Geodermatophilales</taxon>
        <taxon>Antricoccaceae</taxon>
        <taxon>Antricoccus</taxon>
    </lineage>
</organism>
<dbReference type="SUPFAM" id="SSF51735">
    <property type="entry name" value="NAD(P)-binding Rossmann-fold domains"/>
    <property type="match status" value="1"/>
</dbReference>
<dbReference type="AlphaFoldDB" id="A0A2T1A0U4"/>